<proteinExistence type="predicted"/>
<dbReference type="Proteomes" id="UP000323910">
    <property type="component" value="Unassembled WGS sequence"/>
</dbReference>
<evidence type="ECO:0008006" key="4">
    <source>
        <dbReference type="Google" id="ProtNLM"/>
    </source>
</evidence>
<protein>
    <recommendedName>
        <fullName evidence="4">Lipoprotein</fullName>
    </recommendedName>
</protein>
<dbReference type="PROSITE" id="PS51257">
    <property type="entry name" value="PROKAR_LIPOPROTEIN"/>
    <property type="match status" value="1"/>
</dbReference>
<keyword evidence="1" id="KW-0732">Signal</keyword>
<feature type="signal peptide" evidence="1">
    <location>
        <begin position="1"/>
        <end position="20"/>
    </location>
</feature>
<reference evidence="2 3" key="1">
    <citation type="submission" date="2019-08" db="EMBL/GenBank/DDBJ databases">
        <title>The draft genome of Lelliottia nimipressuralis strain CICC 24156.</title>
        <authorList>
            <person name="Wu W."/>
            <person name="Feng Y."/>
            <person name="Zong Z."/>
        </authorList>
    </citation>
    <scope>NUCLEOTIDE SEQUENCE [LARGE SCALE GENOMIC DNA]</scope>
    <source>
        <strain evidence="2 3">CICC 24156</strain>
    </source>
</reference>
<evidence type="ECO:0000313" key="2">
    <source>
        <dbReference type="EMBL" id="TYT29262.1"/>
    </source>
</evidence>
<evidence type="ECO:0000256" key="1">
    <source>
        <dbReference type="SAM" id="SignalP"/>
    </source>
</evidence>
<evidence type="ECO:0000313" key="3">
    <source>
        <dbReference type="Proteomes" id="UP000323910"/>
    </source>
</evidence>
<sequence length="169" mass="18922">MKVYKFISCASIILFLVGCANVISPRSNDDAITYESALSSPNIGYIDYQSSDLLNNMTQPLFVNVSYVGKNGPFDIKKIEIKDVQPKDGHVRIYIPYFKDKRFEQLDLIADFGTVRVIGMDFNGAASDFKRLDRGRPTEVTLQNEKVIITSGITLPATYSATLLKKIIK</sequence>
<comment type="caution">
    <text evidence="2">The sequence shown here is derived from an EMBL/GenBank/DDBJ whole genome shotgun (WGS) entry which is preliminary data.</text>
</comment>
<gene>
    <name evidence="2" type="ORF">FZO59_20985</name>
</gene>
<name>A0ABY3NY94_9ENTR</name>
<accession>A0ABY3NY94</accession>
<dbReference type="EMBL" id="VTFR01000014">
    <property type="protein sequence ID" value="TYT29262.1"/>
    <property type="molecule type" value="Genomic_DNA"/>
</dbReference>
<organism evidence="2 3">
    <name type="scientific">Lelliottia nimipressuralis</name>
    <dbReference type="NCBI Taxonomy" id="69220"/>
    <lineage>
        <taxon>Bacteria</taxon>
        <taxon>Pseudomonadati</taxon>
        <taxon>Pseudomonadota</taxon>
        <taxon>Gammaproteobacteria</taxon>
        <taxon>Enterobacterales</taxon>
        <taxon>Enterobacteriaceae</taxon>
        <taxon>Lelliottia</taxon>
    </lineage>
</organism>
<feature type="chain" id="PRO_5046721344" description="Lipoprotein" evidence="1">
    <location>
        <begin position="21"/>
        <end position="169"/>
    </location>
</feature>
<keyword evidence="3" id="KW-1185">Reference proteome</keyword>
<dbReference type="RefSeq" id="WP_129036182.1">
    <property type="nucleotide sequence ID" value="NZ_SDDX01000027.1"/>
</dbReference>